<dbReference type="Proteomes" id="UP000076858">
    <property type="component" value="Unassembled WGS sequence"/>
</dbReference>
<evidence type="ECO:0000313" key="2">
    <source>
        <dbReference type="Proteomes" id="UP000076858"/>
    </source>
</evidence>
<reference evidence="1 2" key="1">
    <citation type="submission" date="2016-03" db="EMBL/GenBank/DDBJ databases">
        <title>EvidentialGene: Evidence-directed Construction of Genes on Genomes.</title>
        <authorList>
            <person name="Gilbert D.G."/>
            <person name="Choi J.-H."/>
            <person name="Mockaitis K."/>
            <person name="Colbourne J."/>
            <person name="Pfrender M."/>
        </authorList>
    </citation>
    <scope>NUCLEOTIDE SEQUENCE [LARGE SCALE GENOMIC DNA]</scope>
    <source>
        <strain evidence="1 2">Xinb3</strain>
        <tissue evidence="1">Complete organism</tissue>
    </source>
</reference>
<dbReference type="EMBL" id="LRGB01000337">
    <property type="protein sequence ID" value="KZS19649.1"/>
    <property type="molecule type" value="Genomic_DNA"/>
</dbReference>
<evidence type="ECO:0000313" key="1">
    <source>
        <dbReference type="EMBL" id="KZS19649.1"/>
    </source>
</evidence>
<organism evidence="1 2">
    <name type="scientific">Daphnia magna</name>
    <dbReference type="NCBI Taxonomy" id="35525"/>
    <lineage>
        <taxon>Eukaryota</taxon>
        <taxon>Metazoa</taxon>
        <taxon>Ecdysozoa</taxon>
        <taxon>Arthropoda</taxon>
        <taxon>Crustacea</taxon>
        <taxon>Branchiopoda</taxon>
        <taxon>Diplostraca</taxon>
        <taxon>Cladocera</taxon>
        <taxon>Anomopoda</taxon>
        <taxon>Daphniidae</taxon>
        <taxon>Daphnia</taxon>
    </lineage>
</organism>
<dbReference type="AlphaFoldDB" id="A0A162QFJ1"/>
<comment type="caution">
    <text evidence="1">The sequence shown here is derived from an EMBL/GenBank/DDBJ whole genome shotgun (WGS) entry which is preliminary data.</text>
</comment>
<sequence length="60" mass="6804">MPLLDVGSSGDPQSSAKTKTRKMGEEVRKTTQRRVSSDYWSDISQSILNRNLYAKTNLEK</sequence>
<proteinExistence type="predicted"/>
<keyword evidence="2" id="KW-1185">Reference proteome</keyword>
<accession>A0A162QFJ1</accession>
<protein>
    <submittedName>
        <fullName evidence="1">Uncharacterized protein</fullName>
    </submittedName>
</protein>
<name>A0A162QFJ1_9CRUS</name>
<gene>
    <name evidence="1" type="ORF">APZ42_013817</name>
</gene>